<sequence length="135" mass="14602">MTDIDEDDFADHAVHLEYTWRTWRYMLTSAAAPALLCVSANGILRLGSFVDCAAAERVFWDVVTLAIQDAGDHLADMRVNSTRAAVVLEGPPDGRAHLAVRSASGFNLAHCYDTSYDALDAWAQMASELALGPCG</sequence>
<keyword evidence="2" id="KW-1185">Reference proteome</keyword>
<comment type="caution">
    <text evidence="1">The sequence shown here is derived from an EMBL/GenBank/DDBJ whole genome shotgun (WGS) entry which is preliminary data.</text>
</comment>
<dbReference type="RefSeq" id="WP_151600458.1">
    <property type="nucleotide sequence ID" value="NZ_WBMS02000080.1"/>
</dbReference>
<dbReference type="Proteomes" id="UP000462055">
    <property type="component" value="Unassembled WGS sequence"/>
</dbReference>
<evidence type="ECO:0000313" key="1">
    <source>
        <dbReference type="EMBL" id="MWA07537.1"/>
    </source>
</evidence>
<protein>
    <submittedName>
        <fullName evidence="1">Uncharacterized protein</fullName>
    </submittedName>
</protein>
<evidence type="ECO:0000313" key="2">
    <source>
        <dbReference type="Proteomes" id="UP000462055"/>
    </source>
</evidence>
<name>A0A6I4MUC4_9ACTN</name>
<accession>A0A6I4MUC4</accession>
<dbReference type="EMBL" id="WBMS02000080">
    <property type="protein sequence ID" value="MWA07537.1"/>
    <property type="molecule type" value="Genomic_DNA"/>
</dbReference>
<proteinExistence type="predicted"/>
<gene>
    <name evidence="1" type="ORF">F8568_045900</name>
</gene>
<reference evidence="1" key="1">
    <citation type="submission" date="2019-12" db="EMBL/GenBank/DDBJ databases">
        <title>Actinomadura physcomitrii sp. nov., a novel actinomycete isolated from moss [Physcomitrium sphaericum (Ludw) Fuernr].</title>
        <authorList>
            <person name="Zhuang X."/>
        </authorList>
    </citation>
    <scope>NUCLEOTIDE SEQUENCE [LARGE SCALE GENOMIC DNA]</scope>
    <source>
        <strain evidence="1">LD22</strain>
    </source>
</reference>
<organism evidence="1 2">
    <name type="scientific">Actinomadura physcomitrii</name>
    <dbReference type="NCBI Taxonomy" id="2650748"/>
    <lineage>
        <taxon>Bacteria</taxon>
        <taxon>Bacillati</taxon>
        <taxon>Actinomycetota</taxon>
        <taxon>Actinomycetes</taxon>
        <taxon>Streptosporangiales</taxon>
        <taxon>Thermomonosporaceae</taxon>
        <taxon>Actinomadura</taxon>
    </lineage>
</organism>
<dbReference type="AlphaFoldDB" id="A0A6I4MUC4"/>